<dbReference type="RefSeq" id="WP_344172476.1">
    <property type="nucleotide sequence ID" value="NZ_BAAARY010000011.1"/>
</dbReference>
<organism evidence="2 3">
    <name type="scientific">Pilimelia columellifera subsp. columellifera</name>
    <dbReference type="NCBI Taxonomy" id="706583"/>
    <lineage>
        <taxon>Bacteria</taxon>
        <taxon>Bacillati</taxon>
        <taxon>Actinomycetota</taxon>
        <taxon>Actinomycetes</taxon>
        <taxon>Micromonosporales</taxon>
        <taxon>Micromonosporaceae</taxon>
        <taxon>Pilimelia</taxon>
    </lineage>
</organism>
<proteinExistence type="predicted"/>
<dbReference type="Proteomes" id="UP001499978">
    <property type="component" value="Unassembled WGS sequence"/>
</dbReference>
<protein>
    <submittedName>
        <fullName evidence="2">Uncharacterized protein</fullName>
    </submittedName>
</protein>
<keyword evidence="3" id="KW-1185">Reference proteome</keyword>
<comment type="caution">
    <text evidence="2">The sequence shown here is derived from an EMBL/GenBank/DDBJ whole genome shotgun (WGS) entry which is preliminary data.</text>
</comment>
<evidence type="ECO:0000313" key="2">
    <source>
        <dbReference type="EMBL" id="GAA2525184.1"/>
    </source>
</evidence>
<name>A0ABP6AVX9_9ACTN</name>
<evidence type="ECO:0000313" key="3">
    <source>
        <dbReference type="Proteomes" id="UP001499978"/>
    </source>
</evidence>
<sequence>MASERVNLTMESAALTAARSAAAQAGTSLSEWMSRAAWDRAVAQAARISAEQDRQLGGELPGWDDDGADRVFGDAA</sequence>
<feature type="region of interest" description="Disordered" evidence="1">
    <location>
        <begin position="53"/>
        <end position="76"/>
    </location>
</feature>
<reference evidence="3" key="1">
    <citation type="journal article" date="2019" name="Int. J. Syst. Evol. Microbiol.">
        <title>The Global Catalogue of Microorganisms (GCM) 10K type strain sequencing project: providing services to taxonomists for standard genome sequencing and annotation.</title>
        <authorList>
            <consortium name="The Broad Institute Genomics Platform"/>
            <consortium name="The Broad Institute Genome Sequencing Center for Infectious Disease"/>
            <person name="Wu L."/>
            <person name="Ma J."/>
        </authorList>
    </citation>
    <scope>NUCLEOTIDE SEQUENCE [LARGE SCALE GENOMIC DNA]</scope>
    <source>
        <strain evidence="3">JCM 3367</strain>
    </source>
</reference>
<evidence type="ECO:0000256" key="1">
    <source>
        <dbReference type="SAM" id="MobiDB-lite"/>
    </source>
</evidence>
<gene>
    <name evidence="2" type="ORF">GCM10010201_24800</name>
</gene>
<dbReference type="EMBL" id="BAAARY010000011">
    <property type="protein sequence ID" value="GAA2525184.1"/>
    <property type="molecule type" value="Genomic_DNA"/>
</dbReference>
<accession>A0ABP6AVX9</accession>